<dbReference type="RefSeq" id="XP_020123090.1">
    <property type="nucleotide sequence ID" value="XM_020261239.1"/>
</dbReference>
<dbReference type="GO" id="GO:0055088">
    <property type="term" value="P:lipid homeostasis"/>
    <property type="evidence" value="ECO:0007669"/>
    <property type="project" value="TreeGrafter"/>
</dbReference>
<sequence length="407" mass="45876">MLDPFFPPPPWLQDLVTPWAASLHLHSLPYHIHEVILAFVFYQLIHSYVSPWLSKRLFPRQYTQLPKRTQLNWDIHVVSFVQSVLVNVAALWVIFADRERSIMNIDERVHGYTGAGGLVQALATGYFIYDLIVSVVHLKLFGIGMLFHAISALCVFSLGFRPFVNFYAPTFILYELSSPFLNIHWFLDKLNMTGSNLQWYNGMLLLGVFFSCRIIWGTWQSIVVYGDMWHALMQSRSTTHSPFLDGVPTNAPVFKLGKGAALCVNEDCIQANAEIAKFAHHFTDTPLPQWLPIVYVSANLILNTLNYYWFSQMIDAVLKRFRKPAPSGAAPGKKPGEILPPHEADKVAAIRRERHDYILDAAEKLKQEQGYFETGDGAELAVPATGVDATGAEAGDLLRERKTAAPS</sequence>
<feature type="transmembrane region" description="Helical" evidence="6">
    <location>
        <begin position="199"/>
        <end position="219"/>
    </location>
</feature>
<feature type="transmembrane region" description="Helical" evidence="6">
    <location>
        <begin position="290"/>
        <end position="310"/>
    </location>
</feature>
<dbReference type="STRING" id="1441469.A0A1Q5QB25"/>
<evidence type="ECO:0000313" key="9">
    <source>
        <dbReference type="Proteomes" id="UP000214365"/>
    </source>
</evidence>
<evidence type="ECO:0000256" key="2">
    <source>
        <dbReference type="ARBA" id="ARBA00022692"/>
    </source>
</evidence>
<feature type="domain" description="TLC" evidence="7">
    <location>
        <begin position="68"/>
        <end position="322"/>
    </location>
</feature>
<evidence type="ECO:0000259" key="7">
    <source>
        <dbReference type="PROSITE" id="PS50922"/>
    </source>
</evidence>
<dbReference type="AlphaFoldDB" id="A0A1Q5QB25"/>
<feature type="transmembrane region" description="Helical" evidence="6">
    <location>
        <begin position="75"/>
        <end position="95"/>
    </location>
</feature>
<feature type="transmembrane region" description="Helical" evidence="6">
    <location>
        <begin position="140"/>
        <end position="160"/>
    </location>
</feature>
<keyword evidence="9" id="KW-1185">Reference proteome</keyword>
<dbReference type="InterPro" id="IPR006634">
    <property type="entry name" value="TLC-dom"/>
</dbReference>
<feature type="transmembrane region" description="Helical" evidence="6">
    <location>
        <begin position="115"/>
        <end position="133"/>
    </location>
</feature>
<dbReference type="SMART" id="SM00724">
    <property type="entry name" value="TLC"/>
    <property type="match status" value="1"/>
</dbReference>
<accession>A0A1Q5QB25</accession>
<protein>
    <recommendedName>
        <fullName evidence="7">TLC domain-containing protein</fullName>
    </recommendedName>
</protein>
<dbReference type="PANTHER" id="PTHR13439">
    <property type="entry name" value="CT120 PROTEIN"/>
    <property type="match status" value="1"/>
</dbReference>
<keyword evidence="2 5" id="KW-0812">Transmembrane</keyword>
<proteinExistence type="predicted"/>
<dbReference type="GO" id="GO:0005783">
    <property type="term" value="C:endoplasmic reticulum"/>
    <property type="evidence" value="ECO:0007669"/>
    <property type="project" value="TreeGrafter"/>
</dbReference>
<keyword evidence="4 5" id="KW-0472">Membrane</keyword>
<evidence type="ECO:0000256" key="6">
    <source>
        <dbReference type="SAM" id="Phobius"/>
    </source>
</evidence>
<feature type="transmembrane region" description="Helical" evidence="6">
    <location>
        <begin position="35"/>
        <end position="54"/>
    </location>
</feature>
<evidence type="ECO:0000256" key="4">
    <source>
        <dbReference type="ARBA" id="ARBA00023136"/>
    </source>
</evidence>
<dbReference type="OrthoDB" id="10266980at2759"/>
<dbReference type="EMBL" id="LFMY01000002">
    <property type="protein sequence ID" value="OKL62969.1"/>
    <property type="molecule type" value="Genomic_DNA"/>
</dbReference>
<dbReference type="PROSITE" id="PS50922">
    <property type="entry name" value="TLC"/>
    <property type="match status" value="1"/>
</dbReference>
<dbReference type="GO" id="GO:0016020">
    <property type="term" value="C:membrane"/>
    <property type="evidence" value="ECO:0007669"/>
    <property type="project" value="UniProtKB-SubCell"/>
</dbReference>
<evidence type="ECO:0000256" key="5">
    <source>
        <dbReference type="PROSITE-ProRule" id="PRU00205"/>
    </source>
</evidence>
<dbReference type="GeneID" id="31001316"/>
<organism evidence="8 9">
    <name type="scientific">Talaromyces atroroseus</name>
    <dbReference type="NCBI Taxonomy" id="1441469"/>
    <lineage>
        <taxon>Eukaryota</taxon>
        <taxon>Fungi</taxon>
        <taxon>Dikarya</taxon>
        <taxon>Ascomycota</taxon>
        <taxon>Pezizomycotina</taxon>
        <taxon>Eurotiomycetes</taxon>
        <taxon>Eurotiomycetidae</taxon>
        <taxon>Eurotiales</taxon>
        <taxon>Trichocomaceae</taxon>
        <taxon>Talaromyces</taxon>
        <taxon>Talaromyces sect. Trachyspermi</taxon>
    </lineage>
</organism>
<feature type="transmembrane region" description="Helical" evidence="6">
    <location>
        <begin position="166"/>
        <end position="187"/>
    </location>
</feature>
<dbReference type="Pfam" id="PF03798">
    <property type="entry name" value="TRAM_LAG1_CLN8"/>
    <property type="match status" value="1"/>
</dbReference>
<comment type="caution">
    <text evidence="8">The sequence shown here is derived from an EMBL/GenBank/DDBJ whole genome shotgun (WGS) entry which is preliminary data.</text>
</comment>
<evidence type="ECO:0000256" key="3">
    <source>
        <dbReference type="ARBA" id="ARBA00022989"/>
    </source>
</evidence>
<comment type="subcellular location">
    <subcellularLocation>
        <location evidence="1">Membrane</location>
        <topology evidence="1">Multi-pass membrane protein</topology>
    </subcellularLocation>
</comment>
<dbReference type="PANTHER" id="PTHR13439:SF0">
    <property type="entry name" value="TOPOISOMERASE I DAMAGE AFFECTED PROTEIN 4"/>
    <property type="match status" value="1"/>
</dbReference>
<name>A0A1Q5QB25_TALAT</name>
<gene>
    <name evidence="8" type="ORF">UA08_01561</name>
</gene>
<keyword evidence="3 6" id="KW-1133">Transmembrane helix</keyword>
<dbReference type="Proteomes" id="UP000214365">
    <property type="component" value="Unassembled WGS sequence"/>
</dbReference>
<evidence type="ECO:0000256" key="1">
    <source>
        <dbReference type="ARBA" id="ARBA00004141"/>
    </source>
</evidence>
<evidence type="ECO:0000313" key="8">
    <source>
        <dbReference type="EMBL" id="OKL62969.1"/>
    </source>
</evidence>
<dbReference type="InterPro" id="IPR050846">
    <property type="entry name" value="TLCD"/>
</dbReference>
<reference evidence="8 9" key="1">
    <citation type="submission" date="2015-06" db="EMBL/GenBank/DDBJ databases">
        <title>Talaromyces atroroseus IBT 11181 draft genome.</title>
        <authorList>
            <person name="Rasmussen K.B."/>
            <person name="Rasmussen S."/>
            <person name="Petersen B."/>
            <person name="Sicheritz-Ponten T."/>
            <person name="Mortensen U.H."/>
            <person name="Thrane U."/>
        </authorList>
    </citation>
    <scope>NUCLEOTIDE SEQUENCE [LARGE SCALE GENOMIC DNA]</scope>
    <source>
        <strain evidence="8 9">IBT 11181</strain>
    </source>
</reference>